<evidence type="ECO:0000256" key="4">
    <source>
        <dbReference type="RuleBase" id="RU364078"/>
    </source>
</evidence>
<comment type="cofactor">
    <cofactor evidence="3">
        <name>FMN</name>
        <dbReference type="ChEBI" id="CHEBI:58210"/>
    </cofactor>
    <text evidence="3">Binds 1 FMN per subunit.</text>
</comment>
<keyword evidence="3" id="KW-0460">Magnesium</keyword>
<evidence type="ECO:0000313" key="7">
    <source>
        <dbReference type="EMBL" id="MBU5677356.1"/>
    </source>
</evidence>
<dbReference type="NCBIfam" id="TIGR00521">
    <property type="entry name" value="coaBC_dfp"/>
    <property type="match status" value="1"/>
</dbReference>
<comment type="similarity">
    <text evidence="3 4">In the C-terminal section; belongs to the PPC synthetase family.</text>
</comment>
<comment type="catalytic activity">
    <reaction evidence="3 4">
        <text>N-[(R)-4-phosphopantothenoyl]-L-cysteine + H(+) = (R)-4'-phosphopantetheine + CO2</text>
        <dbReference type="Rhea" id="RHEA:16793"/>
        <dbReference type="ChEBI" id="CHEBI:15378"/>
        <dbReference type="ChEBI" id="CHEBI:16526"/>
        <dbReference type="ChEBI" id="CHEBI:59458"/>
        <dbReference type="ChEBI" id="CHEBI:61723"/>
        <dbReference type="EC" id="4.1.1.36"/>
    </reaction>
</comment>
<keyword evidence="3 4" id="KW-0436">Ligase</keyword>
<dbReference type="InterPro" id="IPR007085">
    <property type="entry name" value="DNA/pantothenate-metab_flavo_C"/>
</dbReference>
<feature type="binding site" evidence="3">
    <location>
        <position position="340"/>
    </location>
    <ligand>
        <name>CTP</name>
        <dbReference type="ChEBI" id="CHEBI:37563"/>
    </ligand>
</feature>
<feature type="region of interest" description="Phosphopantothenoylcysteine decarboxylase" evidence="3">
    <location>
        <begin position="1"/>
        <end position="189"/>
    </location>
</feature>
<feature type="region of interest" description="Phosphopantothenate--cysteine ligase" evidence="3">
    <location>
        <begin position="190"/>
        <end position="397"/>
    </location>
</feature>
<feature type="binding site" evidence="3">
    <location>
        <begin position="304"/>
        <end position="307"/>
    </location>
    <ligand>
        <name>CTP</name>
        <dbReference type="ChEBI" id="CHEBI:37563"/>
    </ligand>
</feature>
<gene>
    <name evidence="3 7" type="primary">coaBC</name>
    <name evidence="7" type="ORF">KQI88_13120</name>
</gene>
<comment type="function">
    <text evidence="3">Catalyzes two sequential steps in the biosynthesis of coenzyme A. In the first step cysteine is conjugated to 4'-phosphopantothenate to form 4-phosphopantothenoylcysteine. In the second step the latter compound is decarboxylated to form 4'-phosphopantotheine.</text>
</comment>
<dbReference type="GO" id="GO:0004633">
    <property type="term" value="F:phosphopantothenoylcysteine decarboxylase activity"/>
    <property type="evidence" value="ECO:0007669"/>
    <property type="project" value="UniProtKB-EC"/>
</dbReference>
<feature type="domain" description="DNA/pantothenate metabolism flavoprotein C-terminal" evidence="6">
    <location>
        <begin position="185"/>
        <end position="394"/>
    </location>
</feature>
<keyword evidence="2 3" id="KW-0456">Lyase</keyword>
<keyword evidence="3" id="KW-0479">Metal-binding</keyword>
<feature type="binding site" evidence="3">
    <location>
        <position position="322"/>
    </location>
    <ligand>
        <name>CTP</name>
        <dbReference type="ChEBI" id="CHEBI:37563"/>
    </ligand>
</feature>
<comment type="catalytic activity">
    <reaction evidence="3 4">
        <text>(R)-4'-phosphopantothenate + L-cysteine + CTP = N-[(R)-4-phosphopantothenoyl]-L-cysteine + CMP + diphosphate + H(+)</text>
        <dbReference type="Rhea" id="RHEA:19397"/>
        <dbReference type="ChEBI" id="CHEBI:10986"/>
        <dbReference type="ChEBI" id="CHEBI:15378"/>
        <dbReference type="ChEBI" id="CHEBI:33019"/>
        <dbReference type="ChEBI" id="CHEBI:35235"/>
        <dbReference type="ChEBI" id="CHEBI:37563"/>
        <dbReference type="ChEBI" id="CHEBI:59458"/>
        <dbReference type="ChEBI" id="CHEBI:60377"/>
        <dbReference type="EC" id="6.3.2.5"/>
    </reaction>
</comment>
<comment type="caution">
    <text evidence="7">The sequence shown here is derived from an EMBL/GenBank/DDBJ whole genome shotgun (WGS) entry which is preliminary data.</text>
</comment>
<sequence>MLKNTNVVLGVTGGIAAYKACDIVSRLKKLQANVDVIMTKSATEMVQAHTFQALSQNPVITDTFNTPRYWDIEHISLAQKADILLVAPATANIIGKVANGISDDMLSTTIMASTAKVIFAPAMNTKMYENRIVQQNIEKLTSLGYQFIEPASGRLACGDIGRGKLADVDEIIEFVINIAKPNRDLEGKKVLITAGPTRESLDPVRFITNHSSGKMGYSLAEAAVERGADVTLISGPTNLSPPMGVRLIKINTTLDMYNAVMKNYIDQHIIIKSAAVADYRPETVSTTKIKKNEGNLTLTLVRNPDILKELGCLKEDRVLVGFAAESDNVIENAKGKINRKNLDFIVANDITEEGAGFGTDTNIVNIIDKNGEIEKVEKSSKREIAHRILDKAKKFIK</sequence>
<keyword evidence="3 4" id="KW-0285">Flavoprotein</keyword>
<dbReference type="GO" id="GO:0004632">
    <property type="term" value="F:phosphopantothenate--cysteine ligase activity"/>
    <property type="evidence" value="ECO:0007669"/>
    <property type="project" value="UniProtKB-EC"/>
</dbReference>
<evidence type="ECO:0000256" key="2">
    <source>
        <dbReference type="ARBA" id="ARBA00023239"/>
    </source>
</evidence>
<feature type="active site" description="Proton donor" evidence="3">
    <location>
        <position position="157"/>
    </location>
</feature>
<reference evidence="7 8" key="1">
    <citation type="submission" date="2021-06" db="EMBL/GenBank/DDBJ databases">
        <authorList>
            <person name="Sun Q."/>
            <person name="Li D."/>
        </authorList>
    </citation>
    <scope>NUCLEOTIDE SEQUENCE [LARGE SCALE GENOMIC DNA]</scope>
    <source>
        <strain evidence="7 8">MSJ-5</strain>
    </source>
</reference>
<proteinExistence type="inferred from homology"/>
<protein>
    <recommendedName>
        <fullName evidence="3">Coenzyme A biosynthesis bifunctional protein CoaBC</fullName>
    </recommendedName>
    <alternativeName>
        <fullName evidence="3">DNA/pantothenate metabolism flavoprotein</fullName>
    </alternativeName>
    <alternativeName>
        <fullName evidence="3">Phosphopantothenoylcysteine synthetase/decarboxylase</fullName>
        <shortName evidence="3">PPCS-PPCDC</shortName>
    </alternativeName>
    <domain>
        <recommendedName>
            <fullName evidence="3">Phosphopantothenoylcysteine decarboxylase</fullName>
            <shortName evidence="3">PPC decarboxylase</shortName>
            <shortName evidence="3">PPC-DC</shortName>
            <ecNumber evidence="3">4.1.1.36</ecNumber>
        </recommendedName>
        <alternativeName>
            <fullName evidence="3">CoaC</fullName>
        </alternativeName>
    </domain>
    <domain>
        <recommendedName>
            <fullName evidence="3">Phosphopantothenate--cysteine ligase</fullName>
            <ecNumber evidence="3">6.3.2.5</ecNumber>
        </recommendedName>
        <alternativeName>
            <fullName evidence="3">CoaB</fullName>
        </alternativeName>
        <alternativeName>
            <fullName evidence="3">Phosphopantothenoylcysteine synthetase</fullName>
            <shortName evidence="3">PPC synthetase</shortName>
            <shortName evidence="3">PPC-S</shortName>
        </alternativeName>
    </domain>
</protein>
<feature type="binding site" evidence="3">
    <location>
        <position position="278"/>
    </location>
    <ligand>
        <name>CTP</name>
        <dbReference type="ChEBI" id="CHEBI:37563"/>
    </ligand>
</feature>
<evidence type="ECO:0000313" key="8">
    <source>
        <dbReference type="Proteomes" id="UP000779508"/>
    </source>
</evidence>
<comment type="caution">
    <text evidence="3">Lacks conserved residue(s) required for the propagation of feature annotation.</text>
</comment>
<organism evidence="7 8">
    <name type="scientific">Alkaliphilus flagellatus</name>
    <dbReference type="NCBI Taxonomy" id="2841507"/>
    <lineage>
        <taxon>Bacteria</taxon>
        <taxon>Bacillati</taxon>
        <taxon>Bacillota</taxon>
        <taxon>Clostridia</taxon>
        <taxon>Peptostreptococcales</taxon>
        <taxon>Natronincolaceae</taxon>
        <taxon>Alkaliphilus</taxon>
    </lineage>
</organism>
<comment type="similarity">
    <text evidence="3 4">In the N-terminal section; belongs to the HFCD (homo-oligomeric flavin containing Cys decarboxylase) superfamily.</text>
</comment>
<dbReference type="PANTHER" id="PTHR14359">
    <property type="entry name" value="HOMO-OLIGOMERIC FLAVIN CONTAINING CYS DECARBOXYLASE FAMILY"/>
    <property type="match status" value="1"/>
</dbReference>
<dbReference type="InterPro" id="IPR003382">
    <property type="entry name" value="Flavoprotein"/>
</dbReference>
<dbReference type="Pfam" id="PF02441">
    <property type="entry name" value="Flavoprotein"/>
    <property type="match status" value="1"/>
</dbReference>
<comment type="pathway">
    <text evidence="3 4">Cofactor biosynthesis; coenzyme A biosynthesis; CoA from (R)-pantothenate: step 3/5.</text>
</comment>
<evidence type="ECO:0000256" key="1">
    <source>
        <dbReference type="ARBA" id="ARBA00022793"/>
    </source>
</evidence>
<dbReference type="EMBL" id="JAHLQK010000005">
    <property type="protein sequence ID" value="MBU5677356.1"/>
    <property type="molecule type" value="Genomic_DNA"/>
</dbReference>
<dbReference type="EC" id="4.1.1.36" evidence="3"/>
<comment type="pathway">
    <text evidence="3 4">Cofactor biosynthesis; coenzyme A biosynthesis; CoA from (R)-pantothenate: step 2/5.</text>
</comment>
<dbReference type="PANTHER" id="PTHR14359:SF6">
    <property type="entry name" value="PHOSPHOPANTOTHENOYLCYSTEINE DECARBOXYLASE"/>
    <property type="match status" value="1"/>
</dbReference>
<feature type="binding site" evidence="3">
    <location>
        <position position="336"/>
    </location>
    <ligand>
        <name>CTP</name>
        <dbReference type="ChEBI" id="CHEBI:37563"/>
    </ligand>
</feature>
<dbReference type="RefSeq" id="WP_216418057.1">
    <property type="nucleotide sequence ID" value="NZ_JAHLQK010000005.1"/>
</dbReference>
<dbReference type="Proteomes" id="UP000779508">
    <property type="component" value="Unassembled WGS sequence"/>
</dbReference>
<comment type="function">
    <text evidence="4">Catalyzes two steps in the biosynthesis of coenzyme A. In the first step cysteine is conjugated to 4'-phosphopantothenate to form 4-phosphopantothenoylcysteine, in the latter compound is decarboxylated to form 4'-phosphopantotheine.</text>
</comment>
<accession>A0ABS6G7H6</accession>
<name>A0ABS6G7H6_9FIRM</name>
<dbReference type="InterPro" id="IPR005252">
    <property type="entry name" value="CoaBC"/>
</dbReference>
<dbReference type="EC" id="6.3.2.5" evidence="3"/>
<evidence type="ECO:0000256" key="3">
    <source>
        <dbReference type="HAMAP-Rule" id="MF_02225"/>
    </source>
</evidence>
<dbReference type="Pfam" id="PF04127">
    <property type="entry name" value="DFP"/>
    <property type="match status" value="1"/>
</dbReference>
<dbReference type="HAMAP" id="MF_02225">
    <property type="entry name" value="CoaBC"/>
    <property type="match status" value="1"/>
</dbReference>
<evidence type="ECO:0000259" key="5">
    <source>
        <dbReference type="Pfam" id="PF02441"/>
    </source>
</evidence>
<comment type="cofactor">
    <cofactor evidence="3">
        <name>Mg(2+)</name>
        <dbReference type="ChEBI" id="CHEBI:18420"/>
    </cofactor>
</comment>
<keyword evidence="3 4" id="KW-0288">FMN</keyword>
<keyword evidence="8" id="KW-1185">Reference proteome</keyword>
<feature type="domain" description="Flavoprotein" evidence="5">
    <location>
        <begin position="6"/>
        <end position="177"/>
    </location>
</feature>
<feature type="binding site" evidence="3">
    <location>
        <position position="288"/>
    </location>
    <ligand>
        <name>CTP</name>
        <dbReference type="ChEBI" id="CHEBI:37563"/>
    </ligand>
</feature>
<evidence type="ECO:0000259" key="6">
    <source>
        <dbReference type="Pfam" id="PF04127"/>
    </source>
</evidence>
<keyword evidence="3" id="KW-0511">Multifunctional enzyme</keyword>
<keyword evidence="1 3" id="KW-0210">Decarboxylase</keyword>